<feature type="region of interest" description="Disordered" evidence="1">
    <location>
        <begin position="20"/>
        <end position="41"/>
    </location>
</feature>
<feature type="region of interest" description="Disordered" evidence="1">
    <location>
        <begin position="99"/>
        <end position="140"/>
    </location>
</feature>
<name>A0ABX0MYS3_9BURK</name>
<feature type="compositionally biased region" description="Low complexity" evidence="1">
    <location>
        <begin position="122"/>
        <end position="136"/>
    </location>
</feature>
<protein>
    <submittedName>
        <fullName evidence="2">Uncharacterized protein</fullName>
    </submittedName>
</protein>
<feature type="region of interest" description="Disordered" evidence="1">
    <location>
        <begin position="155"/>
        <end position="177"/>
    </location>
</feature>
<feature type="compositionally biased region" description="Basic and acidic residues" evidence="1">
    <location>
        <begin position="99"/>
        <end position="108"/>
    </location>
</feature>
<dbReference type="RefSeq" id="WP_167084811.1">
    <property type="nucleotide sequence ID" value="NZ_WHJG01000002.1"/>
</dbReference>
<proteinExistence type="predicted"/>
<comment type="caution">
    <text evidence="2">The sequence shown here is derived from an EMBL/GenBank/DDBJ whole genome shotgun (WGS) entry which is preliminary data.</text>
</comment>
<gene>
    <name evidence="2" type="ORF">F2P44_02680</name>
</gene>
<sequence>MSSLYENDCAFTPETEQACAAGPLHDDGQERLAGSGSGTSPAPSFSAHFHLTCVTTFRGTGNSVENKHVLQFSCSGTPAPGAPVAPTCTSVNCDIDVKGESEASHPDVDQGAPEDALASTRPPQDAPGGPQAADDALQSERARRLAALNAAFGMWKDRDDTPKDGLQYQIESRAEWR</sequence>
<accession>A0ABX0MYS3</accession>
<reference evidence="2 3" key="1">
    <citation type="submission" date="2019-10" db="EMBL/GenBank/DDBJ databases">
        <title>Taxonomy of Antarctic Massilia spp.: description of Massilia rubra sp. nov., Massilia aquatica sp. nov., Massilia mucilaginosa sp. nov., Massilia frigida sp. nov. isolated from streams, lakes and regoliths.</title>
        <authorList>
            <person name="Holochova P."/>
            <person name="Sedlacek I."/>
            <person name="Kralova S."/>
            <person name="Maslanova I."/>
            <person name="Busse H.-J."/>
            <person name="Stankova E."/>
            <person name="Vrbovska V."/>
            <person name="Kovarovic V."/>
            <person name="Bartak M."/>
            <person name="Svec P."/>
            <person name="Pantucek R."/>
        </authorList>
    </citation>
    <scope>NUCLEOTIDE SEQUENCE [LARGE SCALE GENOMIC DNA]</scope>
    <source>
        <strain evidence="2 3">CCM 8695</strain>
    </source>
</reference>
<evidence type="ECO:0000313" key="3">
    <source>
        <dbReference type="Proteomes" id="UP000621455"/>
    </source>
</evidence>
<evidence type="ECO:0000256" key="1">
    <source>
        <dbReference type="SAM" id="MobiDB-lite"/>
    </source>
</evidence>
<dbReference type="EMBL" id="WHJG01000002">
    <property type="protein sequence ID" value="NHZ78197.1"/>
    <property type="molecule type" value="Genomic_DNA"/>
</dbReference>
<keyword evidence="3" id="KW-1185">Reference proteome</keyword>
<evidence type="ECO:0000313" key="2">
    <source>
        <dbReference type="EMBL" id="NHZ78197.1"/>
    </source>
</evidence>
<organism evidence="2 3">
    <name type="scientific">Massilia frigida</name>
    <dbReference type="NCBI Taxonomy" id="2609281"/>
    <lineage>
        <taxon>Bacteria</taxon>
        <taxon>Pseudomonadati</taxon>
        <taxon>Pseudomonadota</taxon>
        <taxon>Betaproteobacteria</taxon>
        <taxon>Burkholderiales</taxon>
        <taxon>Oxalobacteraceae</taxon>
        <taxon>Telluria group</taxon>
        <taxon>Massilia</taxon>
    </lineage>
</organism>
<dbReference type="Proteomes" id="UP000621455">
    <property type="component" value="Unassembled WGS sequence"/>
</dbReference>